<feature type="compositionally biased region" description="Basic residues" evidence="1">
    <location>
        <begin position="107"/>
        <end position="122"/>
    </location>
</feature>
<evidence type="ECO:0008006" key="4">
    <source>
        <dbReference type="Google" id="ProtNLM"/>
    </source>
</evidence>
<evidence type="ECO:0000256" key="1">
    <source>
        <dbReference type="SAM" id="MobiDB-lite"/>
    </source>
</evidence>
<reference evidence="2 3" key="1">
    <citation type="submission" date="2018-01" db="EMBL/GenBank/DDBJ databases">
        <title>Draft genome of the strawberry crown rot pathogen Phytophthora cactorum.</title>
        <authorList>
            <person name="Armitage A.D."/>
            <person name="Lysoe E."/>
            <person name="Nellist C.F."/>
            <person name="Harrison R.J."/>
            <person name="Brurberg M.B."/>
        </authorList>
    </citation>
    <scope>NUCLEOTIDE SEQUENCE [LARGE SCALE GENOMIC DNA]</scope>
    <source>
        <strain evidence="2 3">10300</strain>
    </source>
</reference>
<dbReference type="VEuPathDB" id="FungiDB:PC110_g1486"/>
<sequence length="213" mass="24543">MSSSQVSSDDFPRLVGAENFDVWKTRVCAALDGKHVLGYVMKPDYDGVSEDESDESESDMSDVDEARKAKPAEKADVDSDAVDTRTVTTRSSSRHPILTKNPEAQERKRKNKEKRKPLSKRQLRRREALTVAFLMKTIDNTHVRLVKYQTTAYLIFQFICKKYEGAAFQGDPYFIQHYLMEIKYEEGSDLMKFFLKLENAIECRARSHRLGDD</sequence>
<evidence type="ECO:0000313" key="2">
    <source>
        <dbReference type="EMBL" id="RAW42361.1"/>
    </source>
</evidence>
<protein>
    <recommendedName>
        <fullName evidence="4">Retrotransposon Copia-like N-terminal domain-containing protein</fullName>
    </recommendedName>
</protein>
<gene>
    <name evidence="2" type="ORF">PC110_g1486</name>
</gene>
<proteinExistence type="predicted"/>
<comment type="caution">
    <text evidence="2">The sequence shown here is derived from an EMBL/GenBank/DDBJ whole genome shotgun (WGS) entry which is preliminary data.</text>
</comment>
<organism evidence="2 3">
    <name type="scientific">Phytophthora cactorum</name>
    <dbReference type="NCBI Taxonomy" id="29920"/>
    <lineage>
        <taxon>Eukaryota</taxon>
        <taxon>Sar</taxon>
        <taxon>Stramenopiles</taxon>
        <taxon>Oomycota</taxon>
        <taxon>Peronosporomycetes</taxon>
        <taxon>Peronosporales</taxon>
        <taxon>Peronosporaceae</taxon>
        <taxon>Phytophthora</taxon>
    </lineage>
</organism>
<evidence type="ECO:0000313" key="3">
    <source>
        <dbReference type="Proteomes" id="UP000251314"/>
    </source>
</evidence>
<name>A0A329T0L7_9STRA</name>
<feature type="region of interest" description="Disordered" evidence="1">
    <location>
        <begin position="44"/>
        <end position="122"/>
    </location>
</feature>
<feature type="compositionally biased region" description="Acidic residues" evidence="1">
    <location>
        <begin position="47"/>
        <end position="63"/>
    </location>
</feature>
<dbReference type="AlphaFoldDB" id="A0A329T0L7"/>
<accession>A0A329T0L7</accession>
<feature type="compositionally biased region" description="Basic and acidic residues" evidence="1">
    <location>
        <begin position="64"/>
        <end position="77"/>
    </location>
</feature>
<keyword evidence="3" id="KW-1185">Reference proteome</keyword>
<dbReference type="OrthoDB" id="124768at2759"/>
<dbReference type="Proteomes" id="UP000251314">
    <property type="component" value="Unassembled WGS sequence"/>
</dbReference>
<dbReference type="EMBL" id="MJFZ01000017">
    <property type="protein sequence ID" value="RAW42361.1"/>
    <property type="molecule type" value="Genomic_DNA"/>
</dbReference>